<evidence type="ECO:0000256" key="2">
    <source>
        <dbReference type="ARBA" id="ARBA00007400"/>
    </source>
</evidence>
<feature type="transmembrane region" description="Helical" evidence="7">
    <location>
        <begin position="254"/>
        <end position="273"/>
    </location>
</feature>
<dbReference type="GO" id="GO:0009246">
    <property type="term" value="P:enterobacterial common antigen biosynthetic process"/>
    <property type="evidence" value="ECO:0007669"/>
    <property type="project" value="TreeGrafter"/>
</dbReference>
<dbReference type="PANTHER" id="PTHR40074:SF2">
    <property type="entry name" value="O-ACETYLTRANSFERASE WECH"/>
    <property type="match status" value="1"/>
</dbReference>
<reference evidence="9 10" key="1">
    <citation type="journal article" date="2010" name="J. Bacteriol.">
        <title>Comparative genomic characterization of Actinobacillus pleuropneumoniae.</title>
        <authorList>
            <person name="Xu Z."/>
            <person name="Chen X."/>
            <person name="Li L."/>
            <person name="Li T."/>
            <person name="Wang S."/>
            <person name="Chen H."/>
            <person name="Zhou R."/>
        </authorList>
    </citation>
    <scope>NUCLEOTIDE SEQUENCE [LARGE SCALE GENOMIC DNA]</scope>
    <source>
        <strain evidence="9 10">Femo</strain>
    </source>
</reference>
<keyword evidence="3" id="KW-1003">Cell membrane</keyword>
<dbReference type="Pfam" id="PF01757">
    <property type="entry name" value="Acyl_transf_3"/>
    <property type="match status" value="1"/>
</dbReference>
<evidence type="ECO:0000313" key="10">
    <source>
        <dbReference type="Proteomes" id="UP000005341"/>
    </source>
</evidence>
<sequence length="352" mass="41716">MDDFMKSRNLEPTKTHLIYLDILNIFACIAVLFLHHNGIVHWYNVNELAWKQALFFEVAFYWAVPIFFMLTGATLFEYRNRYSTKQFFIKRIQRAVFPFLSCSLILLGYSFYSGMIEAFSIRDSISAIFNTKDIPFIEIYWFFIHLFSLYMVIPVLSLLKDNYRILYYIVGAMFLTHSLFPVIFDFFKLHYNWSIIFSMAGYSIYLVLGYLLSKVKLEKKYQIIIYILGILSVLLRYFYTYVSSLEANQLDRTLFSYMQFHTVFLAVAIFIFVKEFFSSVKLFNAKVLAVFSSCSLGIYLIHKLVMDYELKFLGISEDNLYWRFFGAFMTYGACLVIVLFVKRIPYLRAIFP</sequence>
<dbReference type="EMBL" id="ADOG01000027">
    <property type="protein sequence ID" value="EFM91446.1"/>
    <property type="molecule type" value="Genomic_DNA"/>
</dbReference>
<feature type="domain" description="Acyltransferase 3" evidence="8">
    <location>
        <begin position="18"/>
        <end position="338"/>
    </location>
</feature>
<dbReference type="AlphaFoldDB" id="A0A828PZQ1"/>
<feature type="transmembrane region" description="Helical" evidence="7">
    <location>
        <begin position="96"/>
        <end position="119"/>
    </location>
</feature>
<dbReference type="Proteomes" id="UP000005341">
    <property type="component" value="Unassembled WGS sequence"/>
</dbReference>
<evidence type="ECO:0000256" key="5">
    <source>
        <dbReference type="ARBA" id="ARBA00022989"/>
    </source>
</evidence>
<evidence type="ECO:0000256" key="4">
    <source>
        <dbReference type="ARBA" id="ARBA00022692"/>
    </source>
</evidence>
<evidence type="ECO:0000256" key="6">
    <source>
        <dbReference type="ARBA" id="ARBA00023136"/>
    </source>
</evidence>
<dbReference type="InterPro" id="IPR002656">
    <property type="entry name" value="Acyl_transf_3_dom"/>
</dbReference>
<feature type="transmembrane region" description="Helical" evidence="7">
    <location>
        <begin position="321"/>
        <end position="341"/>
    </location>
</feature>
<organism evidence="9 10">
    <name type="scientific">Actinobacillus pleuropneumoniae serovar 6 str. Femo</name>
    <dbReference type="NCBI Taxonomy" id="754256"/>
    <lineage>
        <taxon>Bacteria</taxon>
        <taxon>Pseudomonadati</taxon>
        <taxon>Pseudomonadota</taxon>
        <taxon>Gammaproteobacteria</taxon>
        <taxon>Pasteurellales</taxon>
        <taxon>Pasteurellaceae</taxon>
        <taxon>Actinobacillus</taxon>
    </lineage>
</organism>
<keyword evidence="4 7" id="KW-0812">Transmembrane</keyword>
<evidence type="ECO:0000256" key="7">
    <source>
        <dbReference type="SAM" id="Phobius"/>
    </source>
</evidence>
<dbReference type="GO" id="GO:0005886">
    <property type="term" value="C:plasma membrane"/>
    <property type="evidence" value="ECO:0007669"/>
    <property type="project" value="UniProtKB-SubCell"/>
</dbReference>
<name>A0A828PZQ1_ACTPL</name>
<evidence type="ECO:0000259" key="8">
    <source>
        <dbReference type="Pfam" id="PF01757"/>
    </source>
</evidence>
<feature type="transmembrane region" description="Helical" evidence="7">
    <location>
        <begin position="166"/>
        <end position="184"/>
    </location>
</feature>
<feature type="transmembrane region" description="Helical" evidence="7">
    <location>
        <begin position="54"/>
        <end position="76"/>
    </location>
</feature>
<accession>A0A828PZQ1</accession>
<keyword evidence="5 7" id="KW-1133">Transmembrane helix</keyword>
<proteinExistence type="inferred from homology"/>
<evidence type="ECO:0000313" key="9">
    <source>
        <dbReference type="EMBL" id="EFM91446.1"/>
    </source>
</evidence>
<evidence type="ECO:0000256" key="1">
    <source>
        <dbReference type="ARBA" id="ARBA00004651"/>
    </source>
</evidence>
<protein>
    <submittedName>
        <fullName evidence="9">Polysacchride biosynthesis protein</fullName>
    </submittedName>
</protein>
<feature type="transmembrane region" description="Helical" evidence="7">
    <location>
        <begin position="190"/>
        <end position="211"/>
    </location>
</feature>
<feature type="transmembrane region" description="Helical" evidence="7">
    <location>
        <begin position="139"/>
        <end position="159"/>
    </location>
</feature>
<keyword evidence="6 7" id="KW-0472">Membrane</keyword>
<feature type="transmembrane region" description="Helical" evidence="7">
    <location>
        <begin position="285"/>
        <end position="301"/>
    </location>
</feature>
<gene>
    <name evidence="9" type="ORF">appser6_16240</name>
</gene>
<dbReference type="GO" id="GO:0016413">
    <property type="term" value="F:O-acetyltransferase activity"/>
    <property type="evidence" value="ECO:0007669"/>
    <property type="project" value="TreeGrafter"/>
</dbReference>
<dbReference type="PANTHER" id="PTHR40074">
    <property type="entry name" value="O-ACETYLTRANSFERASE WECH"/>
    <property type="match status" value="1"/>
</dbReference>
<feature type="transmembrane region" description="Helical" evidence="7">
    <location>
        <begin position="223"/>
        <end position="242"/>
    </location>
</feature>
<comment type="similarity">
    <text evidence="2">Belongs to the acyltransferase 3 family.</text>
</comment>
<comment type="caution">
    <text evidence="9">The sequence shown here is derived from an EMBL/GenBank/DDBJ whole genome shotgun (WGS) entry which is preliminary data.</text>
</comment>
<evidence type="ECO:0000256" key="3">
    <source>
        <dbReference type="ARBA" id="ARBA00022475"/>
    </source>
</evidence>
<comment type="subcellular location">
    <subcellularLocation>
        <location evidence="1">Cell membrane</location>
        <topology evidence="1">Multi-pass membrane protein</topology>
    </subcellularLocation>
</comment>
<feature type="transmembrane region" description="Helical" evidence="7">
    <location>
        <begin position="16"/>
        <end position="34"/>
    </location>
</feature>